<organism evidence="10 11">
    <name type="scientific">Persicobacter diffluens</name>
    <dbReference type="NCBI Taxonomy" id="981"/>
    <lineage>
        <taxon>Bacteria</taxon>
        <taxon>Pseudomonadati</taxon>
        <taxon>Bacteroidota</taxon>
        <taxon>Cytophagia</taxon>
        <taxon>Cytophagales</taxon>
        <taxon>Persicobacteraceae</taxon>
        <taxon>Persicobacter</taxon>
    </lineage>
</organism>
<dbReference type="PANTHER" id="PTHR30026:SF20">
    <property type="entry name" value="OUTER MEMBRANE PROTEIN TOLC"/>
    <property type="match status" value="1"/>
</dbReference>
<feature type="chain" id="PRO_5042997621" evidence="9">
    <location>
        <begin position="24"/>
        <end position="447"/>
    </location>
</feature>
<keyword evidence="9" id="KW-0732">Signal</keyword>
<evidence type="ECO:0000256" key="6">
    <source>
        <dbReference type="ARBA" id="ARBA00023136"/>
    </source>
</evidence>
<accession>A0AAN4W048</accession>
<evidence type="ECO:0000256" key="5">
    <source>
        <dbReference type="ARBA" id="ARBA00022692"/>
    </source>
</evidence>
<dbReference type="RefSeq" id="WP_338238170.1">
    <property type="nucleotide sequence ID" value="NZ_BQKE01000002.1"/>
</dbReference>
<dbReference type="Gene3D" id="1.20.1600.10">
    <property type="entry name" value="Outer membrane efflux proteins (OEP)"/>
    <property type="match status" value="1"/>
</dbReference>
<dbReference type="InterPro" id="IPR003423">
    <property type="entry name" value="OMP_efflux"/>
</dbReference>
<proteinExistence type="inferred from homology"/>
<keyword evidence="3" id="KW-0813">Transport</keyword>
<feature type="signal peptide" evidence="9">
    <location>
        <begin position="1"/>
        <end position="23"/>
    </location>
</feature>
<evidence type="ECO:0000313" key="10">
    <source>
        <dbReference type="EMBL" id="GJM62948.1"/>
    </source>
</evidence>
<dbReference type="GO" id="GO:0015288">
    <property type="term" value="F:porin activity"/>
    <property type="evidence" value="ECO:0007669"/>
    <property type="project" value="TreeGrafter"/>
</dbReference>
<evidence type="ECO:0000256" key="1">
    <source>
        <dbReference type="ARBA" id="ARBA00004442"/>
    </source>
</evidence>
<evidence type="ECO:0000256" key="4">
    <source>
        <dbReference type="ARBA" id="ARBA00022452"/>
    </source>
</evidence>
<keyword evidence="4" id="KW-1134">Transmembrane beta strand</keyword>
<dbReference type="PANTHER" id="PTHR30026">
    <property type="entry name" value="OUTER MEMBRANE PROTEIN TOLC"/>
    <property type="match status" value="1"/>
</dbReference>
<name>A0AAN4W048_9BACT</name>
<keyword evidence="7" id="KW-0998">Cell outer membrane</keyword>
<reference evidence="10 11" key="1">
    <citation type="submission" date="2021-12" db="EMBL/GenBank/DDBJ databases">
        <title>Genome sequencing of bacteria with rrn-lacking chromosome and rrn-plasmid.</title>
        <authorList>
            <person name="Anda M."/>
            <person name="Iwasaki W."/>
        </authorList>
    </citation>
    <scope>NUCLEOTIDE SEQUENCE [LARGE SCALE GENOMIC DNA]</scope>
    <source>
        <strain evidence="10 11">NBRC 15940</strain>
    </source>
</reference>
<evidence type="ECO:0000256" key="3">
    <source>
        <dbReference type="ARBA" id="ARBA00022448"/>
    </source>
</evidence>
<dbReference type="InterPro" id="IPR051906">
    <property type="entry name" value="TolC-like"/>
</dbReference>
<keyword evidence="8" id="KW-0175">Coiled coil</keyword>
<evidence type="ECO:0000313" key="11">
    <source>
        <dbReference type="Proteomes" id="UP001310022"/>
    </source>
</evidence>
<evidence type="ECO:0000256" key="2">
    <source>
        <dbReference type="ARBA" id="ARBA00007613"/>
    </source>
</evidence>
<keyword evidence="5" id="KW-0812">Transmembrane</keyword>
<evidence type="ECO:0000256" key="7">
    <source>
        <dbReference type="ARBA" id="ARBA00023237"/>
    </source>
</evidence>
<dbReference type="SUPFAM" id="SSF56954">
    <property type="entry name" value="Outer membrane efflux proteins (OEP)"/>
    <property type="match status" value="1"/>
</dbReference>
<dbReference type="Proteomes" id="UP001310022">
    <property type="component" value="Unassembled WGS sequence"/>
</dbReference>
<keyword evidence="11" id="KW-1185">Reference proteome</keyword>
<sequence length="447" mass="51312">MIRKRFGLVLICIISCFASVVKAADVEVEDSVSFTLEEAIIYAKQHNRDVTVADLAQQIARRQTQEYVATGLPQINAQFAQDYNYKLGVMVMNTPEGPQHITMGQPYSGNSTVQLSQMLFDGSFFVGLKAARTFQELSVKQETQTEIDVVELVTKAYFLVLVNEESRQAIQRNHERLAQLLEETDKMFQNGFAEKMDVDRIKVQLNNAEVELNQNKQETEVSRMMLKFQMGFPLEYEMRLSEDLDSQGYQEVLAESMNEFSYQNRIEYSIMSTQERLKHLEIKENNSRYFPKIDLIASYGYLNFGEDFRSSFDVSKWSAQGAIGLKMTVPVFDGLYKHRTHQKMKLERQQLMVQQLALKDNITIEVKQSQNKLVTNVRTVEIQKDNMELAQEVYRHAVAKYQRGIGSNLEVIEADGDLKQAQNNYYQALYSALVAKVELQKAIGALN</sequence>
<feature type="coiled-coil region" evidence="8">
    <location>
        <begin position="163"/>
        <end position="218"/>
    </location>
</feature>
<dbReference type="EMBL" id="BQKE01000002">
    <property type="protein sequence ID" value="GJM62948.1"/>
    <property type="molecule type" value="Genomic_DNA"/>
</dbReference>
<protein>
    <submittedName>
        <fullName evidence="10">Transporter</fullName>
    </submittedName>
</protein>
<dbReference type="AlphaFoldDB" id="A0AAN4W048"/>
<evidence type="ECO:0000256" key="8">
    <source>
        <dbReference type="SAM" id="Coils"/>
    </source>
</evidence>
<dbReference type="GO" id="GO:0009279">
    <property type="term" value="C:cell outer membrane"/>
    <property type="evidence" value="ECO:0007669"/>
    <property type="project" value="UniProtKB-SubCell"/>
</dbReference>
<evidence type="ECO:0000256" key="9">
    <source>
        <dbReference type="SAM" id="SignalP"/>
    </source>
</evidence>
<dbReference type="GO" id="GO:1990281">
    <property type="term" value="C:efflux pump complex"/>
    <property type="evidence" value="ECO:0007669"/>
    <property type="project" value="TreeGrafter"/>
</dbReference>
<dbReference type="Pfam" id="PF02321">
    <property type="entry name" value="OEP"/>
    <property type="match status" value="2"/>
</dbReference>
<gene>
    <name evidence="10" type="ORF">PEDI_35000</name>
</gene>
<comment type="caution">
    <text evidence="10">The sequence shown here is derived from an EMBL/GenBank/DDBJ whole genome shotgun (WGS) entry which is preliminary data.</text>
</comment>
<comment type="similarity">
    <text evidence="2">Belongs to the outer membrane factor (OMF) (TC 1.B.17) family.</text>
</comment>
<dbReference type="GO" id="GO:0015562">
    <property type="term" value="F:efflux transmembrane transporter activity"/>
    <property type="evidence" value="ECO:0007669"/>
    <property type="project" value="InterPro"/>
</dbReference>
<keyword evidence="6" id="KW-0472">Membrane</keyword>
<comment type="subcellular location">
    <subcellularLocation>
        <location evidence="1">Cell outer membrane</location>
    </subcellularLocation>
</comment>